<dbReference type="GO" id="GO:0005737">
    <property type="term" value="C:cytoplasm"/>
    <property type="evidence" value="ECO:0007669"/>
    <property type="project" value="TreeGrafter"/>
</dbReference>
<feature type="region of interest" description="Disordered" evidence="1">
    <location>
        <begin position="238"/>
        <end position="286"/>
    </location>
</feature>
<dbReference type="GO" id="GO:0005634">
    <property type="term" value="C:nucleus"/>
    <property type="evidence" value="ECO:0007669"/>
    <property type="project" value="TreeGrafter"/>
</dbReference>
<reference evidence="3" key="1">
    <citation type="submission" date="2025-08" db="UniProtKB">
        <authorList>
            <consortium name="RefSeq"/>
        </authorList>
    </citation>
    <scope>IDENTIFICATION</scope>
</reference>
<dbReference type="OrthoDB" id="9948238at2759"/>
<dbReference type="SUPFAM" id="SSF50249">
    <property type="entry name" value="Nucleic acid-binding proteins"/>
    <property type="match status" value="1"/>
</dbReference>
<dbReference type="GO" id="GO:1902230">
    <property type="term" value="P:negative regulation of intrinsic apoptotic signaling pathway in response to DNA damage"/>
    <property type="evidence" value="ECO:0007669"/>
    <property type="project" value="InterPro"/>
</dbReference>
<proteinExistence type="predicted"/>
<name>A0A6P7M493_BETSP</name>
<keyword evidence="2" id="KW-1185">Reference proteome</keyword>
<dbReference type="CTD" id="220042"/>
<dbReference type="AlphaFoldDB" id="A0A6P7M493"/>
<feature type="compositionally biased region" description="Basic and acidic residues" evidence="1">
    <location>
        <begin position="264"/>
        <end position="275"/>
    </location>
</feature>
<sequence length="725" mass="80097">MSVRRLLVEAAVISLQDSRVYYPYCKNCFSRTDVEQEHTRCFKCGYRCLKEHTDYRYRLSLKVVRDKSIFGVTVFGTSLNPFFGIQASGLKRLVDNVDGAVGASTRSTSLVKAVEDCFIGRRFIFGIKVTGTESELWSGWPVANGSGSRDTVQFVASQMILPKATERSGCTVLRYYQVLLQRAEEYERGHAGTSSSFRPPGRALLLIPLHSPASAFNNTTLDTSALLSLSLLRSQHQDSSVAPTPPWQQSLGLVTSSAEQDESFSTHESRDENIRGTDYGKTPHHTSLSCVEDRGFTAEATLSPRPYYNSSLFSIHPDLSVEKSVVNTPTQGKWLSASPSLKNDSLKKCPSTQLTRTSDSLAWDDLPFSESLTEFLCEKDNASQTELHRNVQNVAETARHSLENVSHNRKLTRQMTVRPSRLLVDITNTSAPNHRHAGRGLSDEVCEQLKGRVERVCSSECGQRDGLLGPLSFEEQLEGETYNCSADLFSNSLDTDTATICTQTEAVSAVAGGSTCKGTTHPDKLILRSELAHDLHLTPLRLKFTNPDRLDPESPHFLDFIPPSQSTPNVKLTSGLRLPASRTLSSASGDATVKHTSPLWKPSSVGANPMPLCGYKRKSSVRDVTIRDHWDEVPPTPAARTQLSRKHRRRQLRDNQSRTVDSTCGGPKGDGVHCKRTVLCPRLSFLHRSMAGSGNSDNEETLGDGCLLDDESQSCDWSRDLFSDC</sequence>
<protein>
    <submittedName>
        <fullName evidence="3">DNA damage-induced apoptosis suppressor protein</fullName>
    </submittedName>
</protein>
<dbReference type="GeneID" id="114852653"/>
<dbReference type="PANTHER" id="PTHR35537:SF1">
    <property type="entry name" value="DNA DAMAGE-INDUCED APOPTOSIS SUPPRESSOR PROTEIN"/>
    <property type="match status" value="1"/>
</dbReference>
<evidence type="ECO:0000313" key="2">
    <source>
        <dbReference type="Proteomes" id="UP000515150"/>
    </source>
</evidence>
<organism evidence="2 3">
    <name type="scientific">Betta splendens</name>
    <name type="common">Siamese fighting fish</name>
    <dbReference type="NCBI Taxonomy" id="158456"/>
    <lineage>
        <taxon>Eukaryota</taxon>
        <taxon>Metazoa</taxon>
        <taxon>Chordata</taxon>
        <taxon>Craniata</taxon>
        <taxon>Vertebrata</taxon>
        <taxon>Euteleostomi</taxon>
        <taxon>Actinopterygii</taxon>
        <taxon>Neopterygii</taxon>
        <taxon>Teleostei</taxon>
        <taxon>Neoteleostei</taxon>
        <taxon>Acanthomorphata</taxon>
        <taxon>Anabantaria</taxon>
        <taxon>Anabantiformes</taxon>
        <taxon>Anabantoidei</taxon>
        <taxon>Osphronemidae</taxon>
        <taxon>Betta</taxon>
    </lineage>
</organism>
<dbReference type="InterPro" id="IPR012340">
    <property type="entry name" value="NA-bd_OB-fold"/>
</dbReference>
<dbReference type="Proteomes" id="UP000515150">
    <property type="component" value="Chromosome 3"/>
</dbReference>
<feature type="compositionally biased region" description="Polar residues" evidence="1">
    <location>
        <begin position="247"/>
        <end position="258"/>
    </location>
</feature>
<dbReference type="KEGG" id="bspl:114852653"/>
<dbReference type="RefSeq" id="XP_029001028.1">
    <property type="nucleotide sequence ID" value="XM_029145195.3"/>
</dbReference>
<dbReference type="InterPro" id="IPR043522">
    <property type="entry name" value="DDIAS"/>
</dbReference>
<evidence type="ECO:0000256" key="1">
    <source>
        <dbReference type="SAM" id="MobiDB-lite"/>
    </source>
</evidence>
<dbReference type="PANTHER" id="PTHR35537">
    <property type="entry name" value="DNA DAMAGE-INDUCIBLE APOPTOSIS SUPPRESSOR PROTEIN DDIAS"/>
    <property type="match status" value="1"/>
</dbReference>
<dbReference type="Gene3D" id="2.40.50.140">
    <property type="entry name" value="Nucleic acid-binding proteins"/>
    <property type="match status" value="1"/>
</dbReference>
<accession>A0A6P7M493</accession>
<feature type="region of interest" description="Disordered" evidence="1">
    <location>
        <begin position="630"/>
        <end position="666"/>
    </location>
</feature>
<gene>
    <name evidence="3" type="primary">ddias</name>
</gene>
<evidence type="ECO:0000313" key="3">
    <source>
        <dbReference type="RefSeq" id="XP_029001028.1"/>
    </source>
</evidence>
<dbReference type="InParanoid" id="A0A6P7M493"/>